<dbReference type="FunFam" id="3.90.580.10:FF:000001">
    <property type="entry name" value="DNA primase"/>
    <property type="match status" value="1"/>
</dbReference>
<name>A0A2G9XBW5_UNCKA</name>
<evidence type="ECO:0000256" key="12">
    <source>
        <dbReference type="HAMAP-Rule" id="MF_00974"/>
    </source>
</evidence>
<evidence type="ECO:0000256" key="4">
    <source>
        <dbReference type="ARBA" id="ARBA00022695"/>
    </source>
</evidence>
<dbReference type="GO" id="GO:0000428">
    <property type="term" value="C:DNA-directed RNA polymerase complex"/>
    <property type="evidence" value="ECO:0007669"/>
    <property type="project" value="UniProtKB-KW"/>
</dbReference>
<accession>A0A2G9XBW5</accession>
<dbReference type="GO" id="GO:0005737">
    <property type="term" value="C:cytoplasm"/>
    <property type="evidence" value="ECO:0007669"/>
    <property type="project" value="TreeGrafter"/>
</dbReference>
<keyword evidence="1 12" id="KW-0240">DNA-directed RNA polymerase</keyword>
<reference evidence="16 17" key="1">
    <citation type="submission" date="2017-09" db="EMBL/GenBank/DDBJ databases">
        <title>Depth-based differentiation of microbial function through sediment-hosted aquifers and enrichment of novel symbionts in the deep terrestrial subsurface.</title>
        <authorList>
            <person name="Probst A.J."/>
            <person name="Ladd B."/>
            <person name="Jarett J.K."/>
            <person name="Geller-Mcgrath D.E."/>
            <person name="Sieber C.M."/>
            <person name="Emerson J.B."/>
            <person name="Anantharaman K."/>
            <person name="Thomas B.C."/>
            <person name="Malmstrom R."/>
            <person name="Stieglmeier M."/>
            <person name="Klingl A."/>
            <person name="Woyke T."/>
            <person name="Ryan C.M."/>
            <person name="Banfield J.F."/>
        </authorList>
    </citation>
    <scope>NUCLEOTIDE SEQUENCE [LARGE SCALE GENOMIC DNA]</scope>
    <source>
        <strain evidence="16">CG23_combo_of_CG06-09_8_20_14_all_40_14</strain>
    </source>
</reference>
<dbReference type="PROSITE" id="PS50880">
    <property type="entry name" value="TOPRIM"/>
    <property type="match status" value="1"/>
</dbReference>
<protein>
    <recommendedName>
        <fullName evidence="12 13">DNA primase</fullName>
        <ecNumber evidence="12">2.7.7.101</ecNumber>
    </recommendedName>
</protein>
<dbReference type="SUPFAM" id="SSF57783">
    <property type="entry name" value="Zinc beta-ribbon"/>
    <property type="match status" value="1"/>
</dbReference>
<dbReference type="NCBIfam" id="TIGR01391">
    <property type="entry name" value="dnaG"/>
    <property type="match status" value="1"/>
</dbReference>
<sequence>MEDTIKEIKSRVDIVNLINEYVPLTKGGKNYKGLCPFHKENTPSFMVSPELQIFKCFGCDKGGDSIRFVQEIEGLEFRQALEFLAGKAGVALKTSAFTRSPDEMKAKKILELNSLAAEYFQYILKNHKFGKKALAYLKDRDIKDAAIDIYKIGYAPNSWDGLIRFLLKRGYDISLIAASGLVVPKDNNKGFYDRFRGRLIIPLRNERGEVVGFSGRSLGASEPKYLNSPETLVFKKERFLYNLDLARSEIKKKKEAILVEGYFDAITPFQEGFKNVVASLGTSLTSGQLSLLKRFTDTLIIFYDTDTAGIEASKRALNLAQSAGMDVKVGILSDAFKDPDEAVRKDKMYFGKALESAASVYDFYFEYAKKRHNVKDALEKKKAADFLLPIISEITHTVHKAHYIKELADLLDVSEETIVQSLKKYGTNFGAGRSYSLEKKVSSPKISSQEYILALILSSPKELAQKTLYKLSSDDFTQEIANAVFVKLKDYLLSKERFLLRNFCLKLSPHENELVEKLHLMELPVLEFLEEDEAYLEKEIKKIFDIINKETLRRKMREVSYLLKQAEKRSDKRLVSELQEEFLRLSKKVTK</sequence>
<dbReference type="InterPro" id="IPR016136">
    <property type="entry name" value="DNA_helicase_N/primase_C"/>
</dbReference>
<keyword evidence="9" id="KW-0460">Magnesium</keyword>
<dbReference type="InterPro" id="IPR006295">
    <property type="entry name" value="DNA_primase_DnaG"/>
</dbReference>
<dbReference type="InterPro" id="IPR030846">
    <property type="entry name" value="DnaG_bac"/>
</dbReference>
<keyword evidence="7 12" id="KW-0863">Zinc-finger</keyword>
<dbReference type="SMART" id="SM00400">
    <property type="entry name" value="ZnF_CHCC"/>
    <property type="match status" value="1"/>
</dbReference>
<dbReference type="EMBL" id="PCQY01000031">
    <property type="protein sequence ID" value="PIP04442.1"/>
    <property type="molecule type" value="Genomic_DNA"/>
</dbReference>
<feature type="zinc finger region" description="CHC2-type" evidence="12 14">
    <location>
        <begin position="35"/>
        <end position="59"/>
    </location>
</feature>
<dbReference type="InterPro" id="IPR019475">
    <property type="entry name" value="DNA_primase_DnaB-bd"/>
</dbReference>
<dbReference type="GO" id="GO:0008270">
    <property type="term" value="F:zinc ion binding"/>
    <property type="evidence" value="ECO:0007669"/>
    <property type="project" value="UniProtKB-UniRule"/>
</dbReference>
<dbReference type="SUPFAM" id="SSF56731">
    <property type="entry name" value="DNA primase core"/>
    <property type="match status" value="1"/>
</dbReference>
<dbReference type="Proteomes" id="UP000231388">
    <property type="component" value="Unassembled WGS sequence"/>
</dbReference>
<keyword evidence="4 12" id="KW-0548">Nucleotidyltransferase</keyword>
<dbReference type="PIRSF" id="PIRSF002811">
    <property type="entry name" value="DnaG"/>
    <property type="match status" value="1"/>
</dbReference>
<dbReference type="Gene3D" id="3.90.980.10">
    <property type="entry name" value="DNA primase, catalytic core, N-terminal domain"/>
    <property type="match status" value="1"/>
</dbReference>
<dbReference type="InterPro" id="IPR037068">
    <property type="entry name" value="DNA_primase_core_N_sf"/>
</dbReference>
<keyword evidence="11 12" id="KW-0804">Transcription</keyword>
<keyword evidence="8 12" id="KW-0862">Zinc</keyword>
<evidence type="ECO:0000256" key="3">
    <source>
        <dbReference type="ARBA" id="ARBA00022679"/>
    </source>
</evidence>
<keyword evidence="3 12" id="KW-0808">Transferase</keyword>
<dbReference type="Pfam" id="PF08275">
    <property type="entry name" value="DNAG_N"/>
    <property type="match status" value="1"/>
</dbReference>
<dbReference type="Pfam" id="PF10410">
    <property type="entry name" value="DnaB_bind"/>
    <property type="match status" value="1"/>
</dbReference>
<organism evidence="16 17">
    <name type="scientific">candidate division WWE3 bacterium CG23_combo_of_CG06-09_8_20_14_all_40_14</name>
    <dbReference type="NCBI Taxonomy" id="1975095"/>
    <lineage>
        <taxon>Bacteria</taxon>
        <taxon>Katanobacteria</taxon>
    </lineage>
</organism>
<dbReference type="SMART" id="SM00493">
    <property type="entry name" value="TOPRIM"/>
    <property type="match status" value="1"/>
</dbReference>
<evidence type="ECO:0000256" key="6">
    <source>
        <dbReference type="ARBA" id="ARBA00022723"/>
    </source>
</evidence>
<dbReference type="InterPro" id="IPR002694">
    <property type="entry name" value="Znf_CHC2"/>
</dbReference>
<evidence type="ECO:0000259" key="15">
    <source>
        <dbReference type="PROSITE" id="PS50880"/>
    </source>
</evidence>
<comment type="similarity">
    <text evidence="12 13">Belongs to the DnaG primase family.</text>
</comment>
<comment type="catalytic activity">
    <reaction evidence="12">
        <text>ssDNA + n NTP = ssDNA/pppN(pN)n-1 hybrid + (n-1) diphosphate.</text>
        <dbReference type="EC" id="2.7.7.101"/>
    </reaction>
</comment>
<comment type="cofactor">
    <cofactor evidence="12 13 14">
        <name>Zn(2+)</name>
        <dbReference type="ChEBI" id="CHEBI:29105"/>
    </cofactor>
    <text evidence="12 13 14">Binds 1 zinc ion per monomer.</text>
</comment>
<keyword evidence="5 12" id="KW-0235">DNA replication</keyword>
<dbReference type="InterPro" id="IPR006171">
    <property type="entry name" value="TOPRIM_dom"/>
</dbReference>
<dbReference type="InterPro" id="IPR013264">
    <property type="entry name" value="DNAG_N"/>
</dbReference>
<dbReference type="FunFam" id="3.90.980.10:FF:000001">
    <property type="entry name" value="DNA primase"/>
    <property type="match status" value="1"/>
</dbReference>
<evidence type="ECO:0000256" key="10">
    <source>
        <dbReference type="ARBA" id="ARBA00023125"/>
    </source>
</evidence>
<evidence type="ECO:0000256" key="1">
    <source>
        <dbReference type="ARBA" id="ARBA00022478"/>
    </source>
</evidence>
<dbReference type="GO" id="GO:1990077">
    <property type="term" value="C:primosome complex"/>
    <property type="evidence" value="ECO:0007669"/>
    <property type="project" value="UniProtKB-KW"/>
</dbReference>
<dbReference type="Gene3D" id="1.10.860.10">
    <property type="entry name" value="DNAb Helicase, Chain A"/>
    <property type="match status" value="1"/>
</dbReference>
<evidence type="ECO:0000256" key="9">
    <source>
        <dbReference type="ARBA" id="ARBA00022842"/>
    </source>
</evidence>
<dbReference type="GO" id="GO:0003677">
    <property type="term" value="F:DNA binding"/>
    <property type="evidence" value="ECO:0007669"/>
    <property type="project" value="UniProtKB-KW"/>
</dbReference>
<dbReference type="EC" id="2.7.7.101" evidence="12"/>
<evidence type="ECO:0000256" key="11">
    <source>
        <dbReference type="ARBA" id="ARBA00023163"/>
    </source>
</evidence>
<dbReference type="Gene3D" id="3.90.580.10">
    <property type="entry name" value="Zinc finger, CHC2-type domain"/>
    <property type="match status" value="1"/>
</dbReference>
<keyword evidence="6 12" id="KW-0479">Metal-binding</keyword>
<dbReference type="InterPro" id="IPR050219">
    <property type="entry name" value="DnaG_primase"/>
</dbReference>
<keyword evidence="10 12" id="KW-0238">DNA-binding</keyword>
<dbReference type="Pfam" id="PF01807">
    <property type="entry name" value="Zn_ribbon_DnaG"/>
    <property type="match status" value="1"/>
</dbReference>
<dbReference type="AlphaFoldDB" id="A0A2G9XBW5"/>
<feature type="domain" description="Toprim" evidence="15">
    <location>
        <begin position="254"/>
        <end position="335"/>
    </location>
</feature>
<comment type="caution">
    <text evidence="16">The sequence shown here is derived from an EMBL/GenBank/DDBJ whole genome shotgun (WGS) entry which is preliminary data.</text>
</comment>
<dbReference type="PANTHER" id="PTHR30313:SF2">
    <property type="entry name" value="DNA PRIMASE"/>
    <property type="match status" value="1"/>
</dbReference>
<dbReference type="CDD" id="cd03364">
    <property type="entry name" value="TOPRIM_DnaG_primases"/>
    <property type="match status" value="1"/>
</dbReference>
<evidence type="ECO:0000313" key="17">
    <source>
        <dbReference type="Proteomes" id="UP000231388"/>
    </source>
</evidence>
<evidence type="ECO:0000256" key="13">
    <source>
        <dbReference type="PIRNR" id="PIRNR002811"/>
    </source>
</evidence>
<evidence type="ECO:0000256" key="2">
    <source>
        <dbReference type="ARBA" id="ARBA00022515"/>
    </source>
</evidence>
<evidence type="ECO:0000256" key="14">
    <source>
        <dbReference type="PIRSR" id="PIRSR002811-1"/>
    </source>
</evidence>
<dbReference type="GO" id="GO:0006269">
    <property type="term" value="P:DNA replication, synthesis of primer"/>
    <property type="evidence" value="ECO:0007669"/>
    <property type="project" value="UniProtKB-UniRule"/>
</dbReference>
<evidence type="ECO:0000256" key="7">
    <source>
        <dbReference type="ARBA" id="ARBA00022771"/>
    </source>
</evidence>
<evidence type="ECO:0000256" key="5">
    <source>
        <dbReference type="ARBA" id="ARBA00022705"/>
    </source>
</evidence>
<comment type="function">
    <text evidence="12 13">RNA polymerase that catalyzes the synthesis of short RNA molecules used as primers for DNA polymerase during DNA replication.</text>
</comment>
<evidence type="ECO:0000313" key="16">
    <source>
        <dbReference type="EMBL" id="PIP04442.1"/>
    </source>
</evidence>
<dbReference type="HAMAP" id="MF_00974">
    <property type="entry name" value="DNA_primase_DnaG"/>
    <property type="match status" value="1"/>
</dbReference>
<dbReference type="PANTHER" id="PTHR30313">
    <property type="entry name" value="DNA PRIMASE"/>
    <property type="match status" value="1"/>
</dbReference>
<proteinExistence type="inferred from homology"/>
<comment type="domain">
    <text evidence="12">Contains an N-terminal zinc-binding domain, a central core domain that contains the primase activity, and a C-terminal DnaB-binding domain.</text>
</comment>
<evidence type="ECO:0000256" key="8">
    <source>
        <dbReference type="ARBA" id="ARBA00022833"/>
    </source>
</evidence>
<comment type="subunit">
    <text evidence="12">Monomer. Interacts with DnaB.</text>
</comment>
<dbReference type="InterPro" id="IPR036977">
    <property type="entry name" value="DNA_primase_Znf_CHC2"/>
</dbReference>
<dbReference type="GO" id="GO:0003899">
    <property type="term" value="F:DNA-directed RNA polymerase activity"/>
    <property type="evidence" value="ECO:0007669"/>
    <property type="project" value="UniProtKB-UniRule"/>
</dbReference>
<gene>
    <name evidence="12" type="primary">dnaG</name>
    <name evidence="16" type="ORF">COX53_02550</name>
</gene>
<dbReference type="Gene3D" id="3.40.1360.10">
    <property type="match status" value="1"/>
</dbReference>
<dbReference type="Pfam" id="PF13155">
    <property type="entry name" value="Toprim_2"/>
    <property type="match status" value="1"/>
</dbReference>
<dbReference type="InterPro" id="IPR034151">
    <property type="entry name" value="TOPRIM_DnaG_bac"/>
</dbReference>
<keyword evidence="2 12" id="KW-0639">Primosome</keyword>